<gene>
    <name evidence="3" type="primary">dprA</name>
    <name evidence="3" type="ORF">COU47_01200</name>
</gene>
<proteinExistence type="inferred from homology"/>
<evidence type="ECO:0000313" key="4">
    <source>
        <dbReference type="Proteomes" id="UP000231503"/>
    </source>
</evidence>
<dbReference type="Gene3D" id="3.40.50.450">
    <property type="match status" value="1"/>
</dbReference>
<dbReference type="NCBIfam" id="TIGR00732">
    <property type="entry name" value="dprA"/>
    <property type="match status" value="1"/>
</dbReference>
<dbReference type="SUPFAM" id="SSF102405">
    <property type="entry name" value="MCP/YpsA-like"/>
    <property type="match status" value="1"/>
</dbReference>
<organism evidence="3 4">
    <name type="scientific">Candidatus Niyogibacteria bacterium CG10_big_fil_rev_8_21_14_0_10_46_36</name>
    <dbReference type="NCBI Taxonomy" id="1974726"/>
    <lineage>
        <taxon>Bacteria</taxon>
        <taxon>Candidatus Niyogiibacteriota</taxon>
    </lineage>
</organism>
<dbReference type="Pfam" id="PF02481">
    <property type="entry name" value="DNA_processg_A"/>
    <property type="match status" value="1"/>
</dbReference>
<dbReference type="GO" id="GO:0009294">
    <property type="term" value="P:DNA-mediated transformation"/>
    <property type="evidence" value="ECO:0007669"/>
    <property type="project" value="InterPro"/>
</dbReference>
<dbReference type="EMBL" id="PFCO01000003">
    <property type="protein sequence ID" value="PIR69691.1"/>
    <property type="molecule type" value="Genomic_DNA"/>
</dbReference>
<reference evidence="4" key="1">
    <citation type="submission" date="2017-09" db="EMBL/GenBank/DDBJ databases">
        <title>Depth-based differentiation of microbial function through sediment-hosted aquifers and enrichment of novel symbionts in the deep terrestrial subsurface.</title>
        <authorList>
            <person name="Probst A.J."/>
            <person name="Ladd B."/>
            <person name="Jarett J.K."/>
            <person name="Geller-Mcgrath D.E."/>
            <person name="Sieber C.M.K."/>
            <person name="Emerson J.B."/>
            <person name="Anantharaman K."/>
            <person name="Thomas B.C."/>
            <person name="Malmstrom R."/>
            <person name="Stieglmeier M."/>
            <person name="Klingl A."/>
            <person name="Woyke T."/>
            <person name="Ryan C.M."/>
            <person name="Banfield J.F."/>
        </authorList>
    </citation>
    <scope>NUCLEOTIDE SEQUENCE [LARGE SCALE GENOMIC DNA]</scope>
</reference>
<sequence>MKAIVRTDAAYPALLKETAKPPETLFVRGQSFYNQNPDAPIVAIVGTRRPTAYGREIAFTLARDLALRGAVIVSGLALGIDAAAHRGALEGGGVTWAVLGSGIENIQPTYNRKLAEDILKGNGSIISEYPGTTAAAAWTFPARNRIIAGLSHAVIIVEAAMRSGSLITARLALEANREVGAVPGEVSSVQSIGTHALLREGAALIRDAHDVLELVGREVPQEEKVDKFDGIAQNILHSLNAPKTINEIAFTLKYDIGFLQEHLTSLEMEGAVENRGGVFYKTI</sequence>
<protein>
    <submittedName>
        <fullName evidence="3">DNA-protecting protein DprA</fullName>
    </submittedName>
</protein>
<dbReference type="PANTHER" id="PTHR43022">
    <property type="entry name" value="PROTEIN SMF"/>
    <property type="match status" value="1"/>
</dbReference>
<name>A0A2H0TDR8_9BACT</name>
<comment type="caution">
    <text evidence="3">The sequence shown here is derived from an EMBL/GenBank/DDBJ whole genome shotgun (WGS) entry which is preliminary data.</text>
</comment>
<evidence type="ECO:0000313" key="3">
    <source>
        <dbReference type="EMBL" id="PIR69691.1"/>
    </source>
</evidence>
<accession>A0A2H0TDR8</accession>
<dbReference type="AlphaFoldDB" id="A0A2H0TDR8"/>
<comment type="similarity">
    <text evidence="1">Belongs to the DprA/Smf family.</text>
</comment>
<dbReference type="InterPro" id="IPR003488">
    <property type="entry name" value="DprA"/>
</dbReference>
<evidence type="ECO:0000256" key="1">
    <source>
        <dbReference type="ARBA" id="ARBA00006525"/>
    </source>
</evidence>
<dbReference type="PANTHER" id="PTHR43022:SF1">
    <property type="entry name" value="PROTEIN SMF"/>
    <property type="match status" value="1"/>
</dbReference>
<dbReference type="InterPro" id="IPR057666">
    <property type="entry name" value="DrpA_SLOG"/>
</dbReference>
<feature type="domain" description="Smf/DprA SLOG" evidence="2">
    <location>
        <begin position="3"/>
        <end position="215"/>
    </location>
</feature>
<evidence type="ECO:0000259" key="2">
    <source>
        <dbReference type="Pfam" id="PF02481"/>
    </source>
</evidence>
<dbReference type="Proteomes" id="UP000231503">
    <property type="component" value="Unassembled WGS sequence"/>
</dbReference>